<keyword evidence="11" id="KW-0675">Receptor</keyword>
<evidence type="ECO:0000259" key="15">
    <source>
        <dbReference type="PROSITE" id="PS50026"/>
    </source>
</evidence>
<dbReference type="InterPro" id="IPR001007">
    <property type="entry name" value="VWF_dom"/>
</dbReference>
<dbReference type="InterPro" id="IPR009030">
    <property type="entry name" value="Growth_fac_rcpt_cys_sf"/>
</dbReference>
<evidence type="ECO:0000256" key="2">
    <source>
        <dbReference type="ARBA" id="ARBA00004613"/>
    </source>
</evidence>
<dbReference type="InterPro" id="IPR000152">
    <property type="entry name" value="EGF-type_Asp/Asn_hydroxyl_site"/>
</dbReference>
<gene>
    <name evidence="17" type="ORF">QYM36_015828</name>
</gene>
<keyword evidence="18" id="KW-1185">Reference proteome</keyword>
<keyword evidence="7" id="KW-0677">Repeat</keyword>
<dbReference type="InterPro" id="IPR001881">
    <property type="entry name" value="EGF-like_Ca-bd_dom"/>
</dbReference>
<feature type="domain" description="EGF-like" evidence="15">
    <location>
        <begin position="280"/>
        <end position="320"/>
    </location>
</feature>
<dbReference type="SUPFAM" id="SSF57196">
    <property type="entry name" value="EGF/Laminin"/>
    <property type="match status" value="5"/>
</dbReference>
<evidence type="ECO:0000256" key="1">
    <source>
        <dbReference type="ARBA" id="ARBA00004479"/>
    </source>
</evidence>
<comment type="caution">
    <text evidence="17">The sequence shown here is derived from an EMBL/GenBank/DDBJ whole genome shotgun (WGS) entry which is preliminary data.</text>
</comment>
<protein>
    <submittedName>
        <fullName evidence="17">Uncharacterized protein</fullName>
    </submittedName>
</protein>
<dbReference type="PROSITE" id="PS50184">
    <property type="entry name" value="VWFC_2"/>
    <property type="match status" value="4"/>
</dbReference>
<dbReference type="GO" id="GO:0005576">
    <property type="term" value="C:extracellular region"/>
    <property type="evidence" value="ECO:0007669"/>
    <property type="project" value="UniProtKB-SubCell"/>
</dbReference>
<dbReference type="PROSITE" id="PS00022">
    <property type="entry name" value="EGF_1"/>
    <property type="match status" value="2"/>
</dbReference>
<evidence type="ECO:0000256" key="3">
    <source>
        <dbReference type="ARBA" id="ARBA00022525"/>
    </source>
</evidence>
<feature type="chain" id="PRO_5041682812" evidence="14">
    <location>
        <begin position="21"/>
        <end position="1039"/>
    </location>
</feature>
<evidence type="ECO:0000256" key="13">
    <source>
        <dbReference type="PROSITE-ProRule" id="PRU00076"/>
    </source>
</evidence>
<keyword evidence="3" id="KW-0964">Secreted</keyword>
<keyword evidence="8" id="KW-1133">Transmembrane helix</keyword>
<sequence>MDKRSTVLFWAIYCFLIAYADEQSDVCEDFGCDQQCEVVEGQAVCSCYKGFQLDNDGKTCSDINECLEETSGCTYECVNTLGSYKCLCPDGSTVHPKKKEGCSIQEEMLTSKFPKDVHKRRGRTQPSFITQNQMNIRRTKHYFPKHQHLSQVSVEQSSRGAAPKLKITRKQTFEEKYEDVVDISIPLSPHLSLDSTMRLTNFVQSALDEEEKKDRGCTHASCQCHVGYRLATDGKTCIDLNECMNGQANCNPGKCMNTIGSARCICPEGYQYTEGLTCEDIDECKLPDLPCSQKCINLPGAFRCDCQSGFALSSDGMTCDLKNKSEVRNSTSSGDQPLKISVKSLKTINGTKQSTNHFYDKEDPFVHESLKWLQLFSGLYSGMEKKKKEEGDRERQREERKGSRKHCHCHNNGVCVGGKCICSPGFQGKRCQHDIDECSTGHLCDQMCVNTVGSYHCVCSDGFLLENDGKACKRPPCLKECKNGGSCIMNNCFCTSGFQGHDCSEDIDECHEAPCEQLCRNLPGSFECDCGEGFILNSDNSTCSRDQQQDFESSRNKDDTVKHAKECEVPCLNDGTCEGGTCSCPDVYSGKQCEHLDLIPSETEPSPLDAPEEKNLESGDLAAFSTPVVYKLLPEANKLELLNLLSEELTEKEKKEKHKKDRLGEENEVMRDTPFIEEEEDPNSVAHPSEAFYFNPEFVTSRQSTTTMRGVMLQSNGDNKTCFFLGRQIASGKKFFRDEGNCTRCLCKDGEIRCQPRQCSRSDCTNPIIGQCCDYCPEDCVVDHQVYRNGMAFISELDPCRTCTCMEGRVICDDIRCPPLDCEAQYRVLPADSCCPECFVPEPGCFHRSRFYYKGQLWVDHAKCQTCLCKDDNDVKCNQRVCLAECTNPVFVTGDCCPRCDQGCQVGTAIYLEGESFLDKENPCTNCRCHGGNITCTSKDCPEKCHYRGKTLQIGEIFHWDEDPCTECTCAEGAKTVCKTLECDTKCLHGVLFHGRCCPLCDSCDYLGILRSNGEQFLSEEGGIQFQCHCKNGTVNCIK</sequence>
<feature type="domain" description="VWFC" evidence="16">
    <location>
        <begin position="843"/>
        <end position="901"/>
    </location>
</feature>
<evidence type="ECO:0000256" key="4">
    <source>
        <dbReference type="ARBA" id="ARBA00022536"/>
    </source>
</evidence>
<dbReference type="CDD" id="cd00054">
    <property type="entry name" value="EGF_CA"/>
    <property type="match status" value="1"/>
</dbReference>
<keyword evidence="12" id="KW-0325">Glycoprotein</keyword>
<feature type="disulfide bond" evidence="13">
    <location>
        <begin position="584"/>
        <end position="593"/>
    </location>
</feature>
<evidence type="ECO:0000313" key="18">
    <source>
        <dbReference type="Proteomes" id="UP001187531"/>
    </source>
</evidence>
<feature type="disulfide bond" evidence="13">
    <location>
        <begin position="438"/>
        <end position="448"/>
    </location>
</feature>
<keyword evidence="4 13" id="KW-0245">EGF-like domain</keyword>
<feature type="disulfide bond" evidence="13">
    <location>
        <begin position="567"/>
        <end position="577"/>
    </location>
</feature>
<dbReference type="Gene3D" id="2.10.25.10">
    <property type="entry name" value="Laminin"/>
    <property type="match status" value="9"/>
</dbReference>
<proteinExistence type="predicted"/>
<dbReference type="FunFam" id="2.10.25.10:FF:000009">
    <property type="entry name" value="Low-density lipoprotein receptor isoform 1"/>
    <property type="match status" value="1"/>
</dbReference>
<dbReference type="GO" id="GO:0016020">
    <property type="term" value="C:membrane"/>
    <property type="evidence" value="ECO:0007669"/>
    <property type="project" value="UniProtKB-SubCell"/>
</dbReference>
<keyword evidence="14" id="KW-0732">Signal</keyword>
<evidence type="ECO:0000313" key="17">
    <source>
        <dbReference type="EMBL" id="KAK2705564.1"/>
    </source>
</evidence>
<dbReference type="PROSITE" id="PS00010">
    <property type="entry name" value="ASX_HYDROXYL"/>
    <property type="match status" value="3"/>
</dbReference>
<comment type="subcellular location">
    <subcellularLocation>
        <location evidence="1">Membrane</location>
        <topology evidence="1">Single-pass type I membrane protein</topology>
    </subcellularLocation>
    <subcellularLocation>
        <location evidence="2">Secreted</location>
    </subcellularLocation>
</comment>
<dbReference type="Pfam" id="PF07645">
    <property type="entry name" value="EGF_CA"/>
    <property type="match status" value="4"/>
</dbReference>
<dbReference type="SMART" id="SM00215">
    <property type="entry name" value="VWC_out"/>
    <property type="match status" value="3"/>
</dbReference>
<reference evidence="17" key="1">
    <citation type="submission" date="2023-07" db="EMBL/GenBank/DDBJ databases">
        <title>Chromosome-level genome assembly of Artemia franciscana.</title>
        <authorList>
            <person name="Jo E."/>
        </authorList>
    </citation>
    <scope>NUCLEOTIDE SEQUENCE</scope>
    <source>
        <tissue evidence="17">Whole body</tissue>
    </source>
</reference>
<feature type="domain" description="EGF-like" evidence="15">
    <location>
        <begin position="506"/>
        <end position="544"/>
    </location>
</feature>
<evidence type="ECO:0000256" key="14">
    <source>
        <dbReference type="SAM" id="SignalP"/>
    </source>
</evidence>
<dbReference type="SMART" id="SM00181">
    <property type="entry name" value="EGF"/>
    <property type="match status" value="9"/>
</dbReference>
<dbReference type="GO" id="GO:0005509">
    <property type="term" value="F:calcium ion binding"/>
    <property type="evidence" value="ECO:0007669"/>
    <property type="project" value="InterPro"/>
</dbReference>
<dbReference type="PROSITE" id="PS01186">
    <property type="entry name" value="EGF_2"/>
    <property type="match status" value="5"/>
</dbReference>
<evidence type="ECO:0000256" key="12">
    <source>
        <dbReference type="ARBA" id="ARBA00023180"/>
    </source>
</evidence>
<feature type="domain" description="VWFC" evidence="16">
    <location>
        <begin position="720"/>
        <end position="777"/>
    </location>
</feature>
<dbReference type="PANTHER" id="PTHR24040:SF13">
    <property type="entry name" value="FIBROPELLIN-1"/>
    <property type="match status" value="1"/>
</dbReference>
<feature type="domain" description="VWFC" evidence="16">
    <location>
        <begin position="778"/>
        <end position="839"/>
    </location>
</feature>
<evidence type="ECO:0000256" key="7">
    <source>
        <dbReference type="ARBA" id="ARBA00022737"/>
    </source>
</evidence>
<dbReference type="Gene3D" id="2.10.70.10">
    <property type="entry name" value="Complement Module, domain 1"/>
    <property type="match status" value="1"/>
</dbReference>
<dbReference type="InterPro" id="IPR018097">
    <property type="entry name" value="EGF_Ca-bd_CS"/>
</dbReference>
<evidence type="ECO:0000256" key="9">
    <source>
        <dbReference type="ARBA" id="ARBA00023136"/>
    </source>
</evidence>
<dbReference type="Pfam" id="PF00093">
    <property type="entry name" value="VWC"/>
    <property type="match status" value="3"/>
</dbReference>
<feature type="domain" description="EGF-like" evidence="15">
    <location>
        <begin position="563"/>
        <end position="594"/>
    </location>
</feature>
<feature type="signal peptide" evidence="14">
    <location>
        <begin position="1"/>
        <end position="20"/>
    </location>
</feature>
<evidence type="ECO:0000256" key="11">
    <source>
        <dbReference type="ARBA" id="ARBA00023170"/>
    </source>
</evidence>
<dbReference type="SMART" id="SM00179">
    <property type="entry name" value="EGF_CA"/>
    <property type="match status" value="5"/>
</dbReference>
<dbReference type="InterPro" id="IPR000742">
    <property type="entry name" value="EGF"/>
</dbReference>
<dbReference type="GO" id="GO:0006897">
    <property type="term" value="P:endocytosis"/>
    <property type="evidence" value="ECO:0007669"/>
    <property type="project" value="UniProtKB-KW"/>
</dbReference>
<evidence type="ECO:0000259" key="16">
    <source>
        <dbReference type="PROSITE" id="PS50184"/>
    </source>
</evidence>
<dbReference type="AlphaFoldDB" id="A0AA88HEM1"/>
<organism evidence="17 18">
    <name type="scientific">Artemia franciscana</name>
    <name type="common">Brine shrimp</name>
    <name type="synonym">Artemia sanfranciscana</name>
    <dbReference type="NCBI Taxonomy" id="6661"/>
    <lineage>
        <taxon>Eukaryota</taxon>
        <taxon>Metazoa</taxon>
        <taxon>Ecdysozoa</taxon>
        <taxon>Arthropoda</taxon>
        <taxon>Crustacea</taxon>
        <taxon>Branchiopoda</taxon>
        <taxon>Anostraca</taxon>
        <taxon>Artemiidae</taxon>
        <taxon>Artemia</taxon>
    </lineage>
</organism>
<feature type="domain" description="EGF-like" evidence="15">
    <location>
        <begin position="434"/>
        <end position="469"/>
    </location>
</feature>
<dbReference type="InterPro" id="IPR026823">
    <property type="entry name" value="cEGF"/>
</dbReference>
<dbReference type="PROSITE" id="PS50026">
    <property type="entry name" value="EGF_3"/>
    <property type="match status" value="5"/>
</dbReference>
<evidence type="ECO:0000256" key="5">
    <source>
        <dbReference type="ARBA" id="ARBA00022583"/>
    </source>
</evidence>
<keyword evidence="5" id="KW-0254">Endocytosis</keyword>
<dbReference type="InterPro" id="IPR051145">
    <property type="entry name" value="GAS-SHBG-PROS"/>
</dbReference>
<keyword evidence="10 13" id="KW-1015">Disulfide bond</keyword>
<dbReference type="EMBL" id="JAVRJZ010000020">
    <property type="protein sequence ID" value="KAK2705564.1"/>
    <property type="molecule type" value="Genomic_DNA"/>
</dbReference>
<evidence type="ECO:0000256" key="6">
    <source>
        <dbReference type="ARBA" id="ARBA00022692"/>
    </source>
</evidence>
<dbReference type="SUPFAM" id="SSF57603">
    <property type="entry name" value="FnI-like domain"/>
    <property type="match status" value="6"/>
</dbReference>
<dbReference type="PROSITE" id="PS01187">
    <property type="entry name" value="EGF_CA"/>
    <property type="match status" value="4"/>
</dbReference>
<keyword evidence="6" id="KW-0812">Transmembrane</keyword>
<feature type="domain" description="EGF-like" evidence="15">
    <location>
        <begin position="239"/>
        <end position="279"/>
    </location>
</feature>
<dbReference type="SUPFAM" id="SSF57184">
    <property type="entry name" value="Growth factor receptor domain"/>
    <property type="match status" value="1"/>
</dbReference>
<dbReference type="Proteomes" id="UP001187531">
    <property type="component" value="Unassembled WGS sequence"/>
</dbReference>
<dbReference type="PROSITE" id="PS01208">
    <property type="entry name" value="VWFC_1"/>
    <property type="match status" value="3"/>
</dbReference>
<dbReference type="SMART" id="SM00214">
    <property type="entry name" value="VWC"/>
    <property type="match status" value="4"/>
</dbReference>
<keyword evidence="9" id="KW-0472">Membrane</keyword>
<dbReference type="Gene3D" id="6.20.200.20">
    <property type="match status" value="3"/>
</dbReference>
<accession>A0AA88HEM1</accession>
<evidence type="ECO:0000256" key="8">
    <source>
        <dbReference type="ARBA" id="ARBA00022989"/>
    </source>
</evidence>
<feature type="domain" description="VWFC" evidence="16">
    <location>
        <begin position="943"/>
        <end position="1002"/>
    </location>
</feature>
<evidence type="ECO:0000256" key="10">
    <source>
        <dbReference type="ARBA" id="ARBA00023157"/>
    </source>
</evidence>
<dbReference type="PANTHER" id="PTHR24040">
    <property type="entry name" value="LAMININ G-LIKE DOMAIN-CONTAINING PROTEIN"/>
    <property type="match status" value="1"/>
</dbReference>
<dbReference type="FunFam" id="2.10.25.10:FF:000010">
    <property type="entry name" value="Pro-epidermal growth factor"/>
    <property type="match status" value="1"/>
</dbReference>
<name>A0AA88HEM1_ARTSF</name>
<comment type="caution">
    <text evidence="13">Lacks conserved residue(s) required for the propagation of feature annotation.</text>
</comment>
<dbReference type="InterPro" id="IPR049883">
    <property type="entry name" value="NOTCH1_EGF-like"/>
</dbReference>
<dbReference type="Pfam" id="PF23334">
    <property type="entry name" value="VWC2L_2nd"/>
    <property type="match status" value="1"/>
</dbReference>
<dbReference type="Pfam" id="PF12662">
    <property type="entry name" value="cEGF"/>
    <property type="match status" value="1"/>
</dbReference>